<gene>
    <name evidence="2" type="ORF">PSFLO_00126</name>
</gene>
<keyword evidence="3" id="KW-1185">Reference proteome</keyword>
<feature type="signal peptide" evidence="1">
    <location>
        <begin position="1"/>
        <end position="19"/>
    </location>
</feature>
<evidence type="ECO:0000313" key="2">
    <source>
        <dbReference type="EMBL" id="SPO34655.1"/>
    </source>
</evidence>
<dbReference type="EMBL" id="OOIP01000001">
    <property type="protein sequence ID" value="SPO34655.1"/>
    <property type="molecule type" value="Genomic_DNA"/>
</dbReference>
<dbReference type="AlphaFoldDB" id="A0A5C3ESH9"/>
<evidence type="ECO:0000313" key="3">
    <source>
        <dbReference type="Proteomes" id="UP000323386"/>
    </source>
</evidence>
<feature type="chain" id="PRO_5022951052" evidence="1">
    <location>
        <begin position="20"/>
        <end position="284"/>
    </location>
</feature>
<protein>
    <submittedName>
        <fullName evidence="2">Uncharacterized protein</fullName>
    </submittedName>
</protein>
<dbReference type="Proteomes" id="UP000323386">
    <property type="component" value="Unassembled WGS sequence"/>
</dbReference>
<sequence>MKATTILASLVALSTSVYAGPSMSRRSPSIEYEPQSSEYYVDVPQVGRVTYHTDGPNANQVCLSTAGATWGFFAEAGPEETFLYPAGKRLWTQRCIGNIPGNSPIAIVIMHGPQNDLHMNLESELAESSVFSGPRRRPSDPAACAATSEIFEDAKTGQRTGYRLPDQWNAGPDGARAMLGSGDQKPAGQSRSLKTFSPIFPLLCLSLFEIDIQFVLDVEVGVVHVLSLTLVAWTSKSPLTQRPCAARGDKASLCMPTVRISRPPEPTVCSFIACDGCCAKHVTA</sequence>
<organism evidence="2 3">
    <name type="scientific">Pseudozyma flocculosa</name>
    <dbReference type="NCBI Taxonomy" id="84751"/>
    <lineage>
        <taxon>Eukaryota</taxon>
        <taxon>Fungi</taxon>
        <taxon>Dikarya</taxon>
        <taxon>Basidiomycota</taxon>
        <taxon>Ustilaginomycotina</taxon>
        <taxon>Ustilaginomycetes</taxon>
        <taxon>Ustilaginales</taxon>
        <taxon>Ustilaginaceae</taxon>
        <taxon>Pseudozyma</taxon>
    </lineage>
</organism>
<proteinExistence type="predicted"/>
<reference evidence="2 3" key="1">
    <citation type="submission" date="2018-03" db="EMBL/GenBank/DDBJ databases">
        <authorList>
            <person name="Guldener U."/>
        </authorList>
    </citation>
    <scope>NUCLEOTIDE SEQUENCE [LARGE SCALE GENOMIC DNA]</scope>
    <source>
        <strain evidence="2 3">DAOM196992</strain>
    </source>
</reference>
<accession>A0A5C3ESH9</accession>
<name>A0A5C3ESH9_9BASI</name>
<keyword evidence="1" id="KW-0732">Signal</keyword>
<evidence type="ECO:0000256" key="1">
    <source>
        <dbReference type="SAM" id="SignalP"/>
    </source>
</evidence>